<accession>A0A423Q2T2</accession>
<keyword evidence="3" id="KW-1185">Reference proteome</keyword>
<dbReference type="Proteomes" id="UP000285310">
    <property type="component" value="Unassembled WGS sequence"/>
</dbReference>
<dbReference type="AlphaFoldDB" id="A0A423Q2T2"/>
<comment type="caution">
    <text evidence="2">The sequence shown here is derived from an EMBL/GenBank/DDBJ whole genome shotgun (WGS) entry which is preliminary data.</text>
</comment>
<evidence type="ECO:0000313" key="2">
    <source>
        <dbReference type="EMBL" id="ROO32905.1"/>
    </source>
</evidence>
<dbReference type="RefSeq" id="WP_123656656.1">
    <property type="nucleotide sequence ID" value="NZ_AYKG01000001.1"/>
</dbReference>
<name>A0A423Q2T2_9GAMM</name>
<reference evidence="2 3" key="1">
    <citation type="submission" date="2013-10" db="EMBL/GenBank/DDBJ databases">
        <title>Salinisphaera japonica YTM-1 Genome Sequencing.</title>
        <authorList>
            <person name="Lai Q."/>
            <person name="Li C."/>
            <person name="Shao Z."/>
        </authorList>
    </citation>
    <scope>NUCLEOTIDE SEQUENCE [LARGE SCALE GENOMIC DNA]</scope>
    <source>
        <strain evidence="2 3">YTM-1</strain>
    </source>
</reference>
<dbReference type="InParanoid" id="A0A423Q2T2"/>
<keyword evidence="1" id="KW-0812">Transmembrane</keyword>
<keyword evidence="1" id="KW-1133">Transmembrane helix</keyword>
<sequence>MTVLRVFNRLIAGLALVATLIGGALCLAAGIGHAGPGADPSGWDDIVTATELGLVVFLIALGASWLFERRHPALWAGEATLLLAVIASLIYGLVLR</sequence>
<organism evidence="2 3">
    <name type="scientific">Salinisphaera japonica YTM-1</name>
    <dbReference type="NCBI Taxonomy" id="1209778"/>
    <lineage>
        <taxon>Bacteria</taxon>
        <taxon>Pseudomonadati</taxon>
        <taxon>Pseudomonadota</taxon>
        <taxon>Gammaproteobacteria</taxon>
        <taxon>Salinisphaerales</taxon>
        <taxon>Salinisphaeraceae</taxon>
        <taxon>Salinisphaera</taxon>
    </lineage>
</organism>
<gene>
    <name evidence="2" type="ORF">SAJA_00310</name>
</gene>
<evidence type="ECO:0000313" key="3">
    <source>
        <dbReference type="Proteomes" id="UP000285310"/>
    </source>
</evidence>
<protein>
    <submittedName>
        <fullName evidence="2">Uncharacterized protein</fullName>
    </submittedName>
</protein>
<dbReference type="OrthoDB" id="9914542at2"/>
<proteinExistence type="predicted"/>
<dbReference type="EMBL" id="AYKG01000001">
    <property type="protein sequence ID" value="ROO32905.1"/>
    <property type="molecule type" value="Genomic_DNA"/>
</dbReference>
<keyword evidence="1" id="KW-0472">Membrane</keyword>
<feature type="transmembrane region" description="Helical" evidence="1">
    <location>
        <begin position="47"/>
        <end position="67"/>
    </location>
</feature>
<feature type="transmembrane region" description="Helical" evidence="1">
    <location>
        <begin position="74"/>
        <end position="94"/>
    </location>
</feature>
<evidence type="ECO:0000256" key="1">
    <source>
        <dbReference type="SAM" id="Phobius"/>
    </source>
</evidence>